<reference evidence="2 3" key="1">
    <citation type="submission" date="2023-08" db="EMBL/GenBank/DDBJ databases">
        <title>Genome sequencing of plant associated microbes to promote plant fitness in Sorghum bicolor and Oryza sativa.</title>
        <authorList>
            <person name="Coleman-Derr D."/>
        </authorList>
    </citation>
    <scope>NUCLEOTIDE SEQUENCE [LARGE SCALE GENOMIC DNA]</scope>
    <source>
        <strain evidence="2 3">SLBN-33</strain>
    </source>
</reference>
<dbReference type="RefSeq" id="WP_029965764.1">
    <property type="nucleotide sequence ID" value="NZ_ATXV01000001.1"/>
</dbReference>
<evidence type="ECO:0000313" key="3">
    <source>
        <dbReference type="Proteomes" id="UP001245184"/>
    </source>
</evidence>
<organism evidence="2 3">
    <name type="scientific">Paraburkholderia graminis</name>
    <dbReference type="NCBI Taxonomy" id="60548"/>
    <lineage>
        <taxon>Bacteria</taxon>
        <taxon>Pseudomonadati</taxon>
        <taxon>Pseudomonadota</taxon>
        <taxon>Betaproteobacteria</taxon>
        <taxon>Burkholderiales</taxon>
        <taxon>Burkholderiaceae</taxon>
        <taxon>Paraburkholderia</taxon>
    </lineage>
</organism>
<proteinExistence type="predicted"/>
<sequence length="307" mass="33645">MSSMSRIRRRTANSALRIFTFACAMALGGLPSAHAEQDFRSPDAAMNALGEAVSRNEETALQSILGQNFRTLIPPVGAEIRSRFLDEWAQSHTVQQIDDRHARIAVGTDNWTFPIPLVKRTTGWQFDMKAGAEEMRERRIGRNELAVIQTMLAIYDAQHDYALTDHDGDGLLSYASKLASSPGRQDGLYWPTQANTPASPLGPAFIQARARQSADAGYHGYQYRLLTSQGPHAPGGAYDYLAHGKLYGGFAVVAWPVRYGDTGIKSFMVSHAGQVYERDLGPDSAAKAKAMTSFDPGPGWAEVQPQR</sequence>
<evidence type="ECO:0000313" key="2">
    <source>
        <dbReference type="EMBL" id="MDR6206359.1"/>
    </source>
</evidence>
<protein>
    <recommendedName>
        <fullName evidence="4">DUF2950 domain-containing protein</fullName>
    </recommendedName>
</protein>
<feature type="signal peptide" evidence="1">
    <location>
        <begin position="1"/>
        <end position="35"/>
    </location>
</feature>
<dbReference type="AlphaFoldDB" id="A0ABD5CM06"/>
<feature type="chain" id="PRO_5044883653" description="DUF2950 domain-containing protein" evidence="1">
    <location>
        <begin position="36"/>
        <end position="307"/>
    </location>
</feature>
<dbReference type="Pfam" id="PF11453">
    <property type="entry name" value="DUF2950"/>
    <property type="match status" value="1"/>
</dbReference>
<dbReference type="EMBL" id="JAVIZN010000002">
    <property type="protein sequence ID" value="MDR6206359.1"/>
    <property type="molecule type" value="Genomic_DNA"/>
</dbReference>
<dbReference type="Proteomes" id="UP001245184">
    <property type="component" value="Unassembled WGS sequence"/>
</dbReference>
<keyword evidence="1" id="KW-0732">Signal</keyword>
<name>A0ABD5CM06_9BURK</name>
<accession>A0ABD5CM06</accession>
<comment type="caution">
    <text evidence="2">The sequence shown here is derived from an EMBL/GenBank/DDBJ whole genome shotgun (WGS) entry which is preliminary data.</text>
</comment>
<gene>
    <name evidence="2" type="ORF">QF025_005079</name>
</gene>
<evidence type="ECO:0008006" key="4">
    <source>
        <dbReference type="Google" id="ProtNLM"/>
    </source>
</evidence>
<evidence type="ECO:0000256" key="1">
    <source>
        <dbReference type="SAM" id="SignalP"/>
    </source>
</evidence>
<dbReference type="InterPro" id="IPR021556">
    <property type="entry name" value="DUF2950"/>
</dbReference>